<keyword evidence="4" id="KW-1185">Reference proteome</keyword>
<evidence type="ECO:0000256" key="1">
    <source>
        <dbReference type="ARBA" id="ARBA00007148"/>
    </source>
</evidence>
<evidence type="ECO:0000259" key="2">
    <source>
        <dbReference type="Pfam" id="PF08718"/>
    </source>
</evidence>
<dbReference type="InterPro" id="IPR036497">
    <property type="entry name" value="GLTP_sf"/>
</dbReference>
<dbReference type="GO" id="GO:0016020">
    <property type="term" value="C:membrane"/>
    <property type="evidence" value="ECO:0007669"/>
    <property type="project" value="TreeGrafter"/>
</dbReference>
<name>A0A1A9V2T9_GLOAU</name>
<dbReference type="STRING" id="7395.A0A1A9V2T9"/>
<accession>A0A1A9V2T9</accession>
<dbReference type="PANTHER" id="PTHR10219:SF43">
    <property type="entry name" value="GLYCOLIPID TRANSFER PROTEIN DOMAIN-CONTAINING PROTEIN"/>
    <property type="match status" value="1"/>
</dbReference>
<evidence type="ECO:0000313" key="3">
    <source>
        <dbReference type="EnsemblMetazoa" id="GAUT023920-PA"/>
    </source>
</evidence>
<dbReference type="GO" id="GO:1902388">
    <property type="term" value="F:ceramide 1-phosphate transfer activity"/>
    <property type="evidence" value="ECO:0007669"/>
    <property type="project" value="TreeGrafter"/>
</dbReference>
<dbReference type="InterPro" id="IPR014830">
    <property type="entry name" value="Glycolipid_transfer_prot_dom"/>
</dbReference>
<dbReference type="Gene3D" id="1.10.3520.10">
    <property type="entry name" value="Glycolipid transfer protein"/>
    <property type="match status" value="1"/>
</dbReference>
<dbReference type="VEuPathDB" id="VectorBase:GAUT023920"/>
<reference evidence="3" key="1">
    <citation type="submission" date="2020-05" db="UniProtKB">
        <authorList>
            <consortium name="EnsemblMetazoa"/>
        </authorList>
    </citation>
    <scope>IDENTIFICATION</scope>
    <source>
        <strain evidence="3">TTRI</strain>
    </source>
</reference>
<dbReference type="GO" id="GO:0032691">
    <property type="term" value="P:negative regulation of interleukin-1 beta production"/>
    <property type="evidence" value="ECO:0007669"/>
    <property type="project" value="UniProtKB-ARBA"/>
</dbReference>
<evidence type="ECO:0000313" key="4">
    <source>
        <dbReference type="Proteomes" id="UP000078200"/>
    </source>
</evidence>
<dbReference type="GO" id="GO:1902387">
    <property type="term" value="F:ceramide 1-phosphate binding"/>
    <property type="evidence" value="ECO:0007669"/>
    <property type="project" value="TreeGrafter"/>
</dbReference>
<dbReference type="Pfam" id="PF08718">
    <property type="entry name" value="GLTP"/>
    <property type="match status" value="1"/>
</dbReference>
<proteinExistence type="inferred from homology"/>
<dbReference type="AlphaFoldDB" id="A0A1A9V2T9"/>
<organism evidence="3 4">
    <name type="scientific">Glossina austeni</name>
    <name type="common">Savannah tsetse fly</name>
    <dbReference type="NCBI Taxonomy" id="7395"/>
    <lineage>
        <taxon>Eukaryota</taxon>
        <taxon>Metazoa</taxon>
        <taxon>Ecdysozoa</taxon>
        <taxon>Arthropoda</taxon>
        <taxon>Hexapoda</taxon>
        <taxon>Insecta</taxon>
        <taxon>Pterygota</taxon>
        <taxon>Neoptera</taxon>
        <taxon>Endopterygota</taxon>
        <taxon>Diptera</taxon>
        <taxon>Brachycera</taxon>
        <taxon>Muscomorpha</taxon>
        <taxon>Hippoboscoidea</taxon>
        <taxon>Glossinidae</taxon>
        <taxon>Glossina</taxon>
    </lineage>
</organism>
<comment type="similarity">
    <text evidence="1">Belongs to the GLTP family.</text>
</comment>
<dbReference type="Proteomes" id="UP000078200">
    <property type="component" value="Unassembled WGS sequence"/>
</dbReference>
<dbReference type="FunFam" id="1.10.3520.10:FF:000002">
    <property type="entry name" value="Ceramide-1-phosphate transfer protein"/>
    <property type="match status" value="1"/>
</dbReference>
<dbReference type="GO" id="GO:0005829">
    <property type="term" value="C:cytosol"/>
    <property type="evidence" value="ECO:0007669"/>
    <property type="project" value="TreeGrafter"/>
</dbReference>
<dbReference type="EnsemblMetazoa" id="GAUT023920-RA">
    <property type="protein sequence ID" value="GAUT023920-PA"/>
    <property type="gene ID" value="GAUT023920"/>
</dbReference>
<dbReference type="SUPFAM" id="SSF110004">
    <property type="entry name" value="Glycolipid transfer protein, GLTP"/>
    <property type="match status" value="1"/>
</dbReference>
<feature type="domain" description="Glycolipid transfer protein" evidence="2">
    <location>
        <begin position="27"/>
        <end position="174"/>
    </location>
</feature>
<protein>
    <recommendedName>
        <fullName evidence="2">Glycolipid transfer protein domain-containing protein</fullName>
    </recommendedName>
</protein>
<dbReference type="PANTHER" id="PTHR10219">
    <property type="entry name" value="GLYCOLIPID TRANSFER PROTEIN-RELATED"/>
    <property type="match status" value="1"/>
</dbReference>
<sequence length="211" mass="24624">MAALDRFDIEKVKQIFQESLHDDDDVLLDEYLKAYEEIIKFFNLMGTVFSFVSSDVRSKIDILYDFRSETDAERAEKFLTVKTMMTYEKEKDLLKDAKYISGSRTLLRLHRGLEFIYEFLSRLASLTECDKTQLACKLAYEMTLAKHHPWVIRKGALVAMYALPTQGELLKRVCCNVARAVEVLPEMLNNTKLVYDRTEALYTLYDLHHLP</sequence>